<dbReference type="Proteomes" id="UP001339911">
    <property type="component" value="Unassembled WGS sequence"/>
</dbReference>
<gene>
    <name evidence="3" type="ORF">V1634_19185</name>
</gene>
<evidence type="ECO:0000313" key="4">
    <source>
        <dbReference type="Proteomes" id="UP001339911"/>
    </source>
</evidence>
<sequence length="227" mass="23958">MRLTWAALWATATVIFAVLVIILVRRVFAWRNGAAERLPEHAGAEDSSAGGRSDSGAVLSQVIIALVALAASVFFGVMTVPPATSEPPTAPTSSPQPTTPVPTEASTTPPDQAVQDVAKIVRLTNRPGVVAVTVQVDAPPSAGTEYLLVAHFRGSYQLKGRVSAEQGRHTINADVQLADPGSWRDFFIVTATPTAAADWNESTKDPILEMPSGSKEVGQSVAHQMPR</sequence>
<evidence type="ECO:0000256" key="2">
    <source>
        <dbReference type="SAM" id="Phobius"/>
    </source>
</evidence>
<feature type="transmembrane region" description="Helical" evidence="2">
    <location>
        <begin position="6"/>
        <end position="28"/>
    </location>
</feature>
<feature type="region of interest" description="Disordered" evidence="1">
    <location>
        <begin position="202"/>
        <end position="227"/>
    </location>
</feature>
<evidence type="ECO:0000256" key="1">
    <source>
        <dbReference type="SAM" id="MobiDB-lite"/>
    </source>
</evidence>
<keyword evidence="2" id="KW-0812">Transmembrane</keyword>
<keyword evidence="2" id="KW-1133">Transmembrane helix</keyword>
<comment type="caution">
    <text evidence="3">The sequence shown here is derived from an EMBL/GenBank/DDBJ whole genome shotgun (WGS) entry which is preliminary data.</text>
</comment>
<accession>A0ABU7SG75</accession>
<feature type="transmembrane region" description="Helical" evidence="2">
    <location>
        <begin position="57"/>
        <end position="78"/>
    </location>
</feature>
<dbReference type="RefSeq" id="WP_331209246.1">
    <property type="nucleotide sequence ID" value="NZ_JAZGQL010000014.1"/>
</dbReference>
<keyword evidence="4" id="KW-1185">Reference proteome</keyword>
<proteinExistence type="predicted"/>
<reference evidence="3 4" key="1">
    <citation type="submission" date="2024-01" db="EMBL/GenBank/DDBJ databases">
        <title>Genome insights into Plantactinospora veratri sp. nov.</title>
        <authorList>
            <person name="Wang L."/>
        </authorList>
    </citation>
    <scope>NUCLEOTIDE SEQUENCE [LARGE SCALE GENOMIC DNA]</scope>
    <source>
        <strain evidence="3 4">NEAU-FHS4</strain>
    </source>
</reference>
<organism evidence="3 4">
    <name type="scientific">Plantactinospora veratri</name>
    <dbReference type="NCBI Taxonomy" id="1436122"/>
    <lineage>
        <taxon>Bacteria</taxon>
        <taxon>Bacillati</taxon>
        <taxon>Actinomycetota</taxon>
        <taxon>Actinomycetes</taxon>
        <taxon>Micromonosporales</taxon>
        <taxon>Micromonosporaceae</taxon>
        <taxon>Plantactinospora</taxon>
    </lineage>
</organism>
<dbReference type="EMBL" id="JAZGQL010000014">
    <property type="protein sequence ID" value="MEE6308962.1"/>
    <property type="molecule type" value="Genomic_DNA"/>
</dbReference>
<feature type="region of interest" description="Disordered" evidence="1">
    <location>
        <begin position="84"/>
        <end position="111"/>
    </location>
</feature>
<protein>
    <submittedName>
        <fullName evidence="3">Uncharacterized protein</fullName>
    </submittedName>
</protein>
<feature type="compositionally biased region" description="Low complexity" evidence="1">
    <location>
        <begin position="91"/>
        <end position="104"/>
    </location>
</feature>
<name>A0ABU7SG75_9ACTN</name>
<keyword evidence="2" id="KW-0472">Membrane</keyword>
<evidence type="ECO:0000313" key="3">
    <source>
        <dbReference type="EMBL" id="MEE6308962.1"/>
    </source>
</evidence>